<comment type="caution">
    <text evidence="1">The sequence shown here is derived from an EMBL/GenBank/DDBJ whole genome shotgun (WGS) entry which is preliminary data.</text>
</comment>
<organism evidence="1">
    <name type="scientific">marine sediment metagenome</name>
    <dbReference type="NCBI Taxonomy" id="412755"/>
    <lineage>
        <taxon>unclassified sequences</taxon>
        <taxon>metagenomes</taxon>
        <taxon>ecological metagenomes</taxon>
    </lineage>
</organism>
<sequence length="77" mass="8985">MEKILIATVQHKHGTNFYAAKSLSGLTKQLAKYTRDWWDKECFDIQMPKSEIDQVDTYFINVDSESLELSGHIEIYD</sequence>
<evidence type="ECO:0000313" key="1">
    <source>
        <dbReference type="EMBL" id="GAG70845.1"/>
    </source>
</evidence>
<reference evidence="1" key="1">
    <citation type="journal article" date="2014" name="Front. Microbiol.">
        <title>High frequency of phylogenetically diverse reductive dehalogenase-homologous genes in deep subseafloor sedimentary metagenomes.</title>
        <authorList>
            <person name="Kawai M."/>
            <person name="Futagami T."/>
            <person name="Toyoda A."/>
            <person name="Takaki Y."/>
            <person name="Nishi S."/>
            <person name="Hori S."/>
            <person name="Arai W."/>
            <person name="Tsubouchi T."/>
            <person name="Morono Y."/>
            <person name="Uchiyama I."/>
            <person name="Ito T."/>
            <person name="Fujiyama A."/>
            <person name="Inagaki F."/>
            <person name="Takami H."/>
        </authorList>
    </citation>
    <scope>NUCLEOTIDE SEQUENCE</scope>
    <source>
        <strain evidence="1">Expedition CK06-06</strain>
    </source>
</reference>
<dbReference type="EMBL" id="BART01006862">
    <property type="protein sequence ID" value="GAG70845.1"/>
    <property type="molecule type" value="Genomic_DNA"/>
</dbReference>
<proteinExistence type="predicted"/>
<dbReference type="AlphaFoldDB" id="X0ZM83"/>
<gene>
    <name evidence="1" type="ORF">S01H4_15657</name>
</gene>
<accession>X0ZM83</accession>
<protein>
    <submittedName>
        <fullName evidence="1">Uncharacterized protein</fullName>
    </submittedName>
</protein>
<name>X0ZM83_9ZZZZ</name>